<dbReference type="EMBL" id="DSAC01000074">
    <property type="protein sequence ID" value="HHO74239.1"/>
    <property type="molecule type" value="Genomic_DNA"/>
</dbReference>
<dbReference type="AlphaFoldDB" id="A0A7C5T1F5"/>
<accession>A0A7C5T1F5</accession>
<reference evidence="2" key="1">
    <citation type="journal article" date="2020" name="mSystems">
        <title>Genome- and Community-Level Interaction Insights into Carbon Utilization and Element Cycling Functions of Hydrothermarchaeota in Hydrothermal Sediment.</title>
        <authorList>
            <person name="Zhou Z."/>
            <person name="Liu Y."/>
            <person name="Xu W."/>
            <person name="Pan J."/>
            <person name="Luo Z.H."/>
            <person name="Li M."/>
        </authorList>
    </citation>
    <scope>NUCLEOTIDE SEQUENCE [LARGE SCALE GENOMIC DNA]</scope>
    <source>
        <strain evidence="2">SpSt-114</strain>
    </source>
</reference>
<feature type="chain" id="PRO_5027544162" evidence="1">
    <location>
        <begin position="20"/>
        <end position="463"/>
    </location>
</feature>
<proteinExistence type="predicted"/>
<comment type="caution">
    <text evidence="2">The sequence shown here is derived from an EMBL/GenBank/DDBJ whole genome shotgun (WGS) entry which is preliminary data.</text>
</comment>
<organism evidence="2">
    <name type="scientific">Thermocrinis ruber</name>
    <dbReference type="NCBI Taxonomy" id="75906"/>
    <lineage>
        <taxon>Bacteria</taxon>
        <taxon>Pseudomonadati</taxon>
        <taxon>Aquificota</taxon>
        <taxon>Aquificia</taxon>
        <taxon>Aquificales</taxon>
        <taxon>Aquificaceae</taxon>
        <taxon>Thermocrinis</taxon>
    </lineage>
</organism>
<sequence length="463" mass="52553">MKKSLLTILSLALVLPSFGQENDKQQRSLRELFYSGSRHQFFFVSPSETETLLVKNHSGTFSIYNAKEICDALGGKAYLVKVKKVEGFGGNYVIEEKIPAEERMGFLGFLKYAWEGDSDSPTLCEKDGKEIFFSMPGRWIGRLFYTNYGCYVNRVRHIPEPKITSFEIEDRDIIKSSNSLFEYLQTLKAKLQTLPDGSYKTTDSAGECGPFDTSYLRKSANYCYQKGGTFKRADGQDLKELITKLLTTAPPVDVWLKEFDGHTFYCDGPEKFMVYVEVDKRHRKPNITSVPYVFYFRQGVDNDLLAKAQEKIKEAQMQAKPASEDALISMIKMTASSKTPSMQVIGQMRYETIYMYSDGGCDLVALITRGPGYTQIDNFKVCQDSVNSIGSSNDFGALTVYSIDWGTRLSLYRSCRSYGRTTSLYSGYRIDCRIPNPQLPCNGEILITRDNKLVDFKVENICR</sequence>
<feature type="signal peptide" evidence="1">
    <location>
        <begin position="1"/>
        <end position="19"/>
    </location>
</feature>
<evidence type="ECO:0000256" key="1">
    <source>
        <dbReference type="SAM" id="SignalP"/>
    </source>
</evidence>
<keyword evidence="1" id="KW-0732">Signal</keyword>
<gene>
    <name evidence="2" type="ORF">ENN04_06315</name>
</gene>
<name>A0A7C5T1F5_9AQUI</name>
<evidence type="ECO:0000313" key="2">
    <source>
        <dbReference type="EMBL" id="HHO74239.1"/>
    </source>
</evidence>
<protein>
    <submittedName>
        <fullName evidence="2">Uncharacterized protein</fullName>
    </submittedName>
</protein>